<dbReference type="Pfam" id="PF00697">
    <property type="entry name" value="PRAI"/>
    <property type="match status" value="1"/>
</dbReference>
<dbReference type="InterPro" id="IPR011060">
    <property type="entry name" value="RibuloseP-bd_barrel"/>
</dbReference>
<name>A0A4V2SWW1_9FIRM</name>
<comment type="pathway">
    <text evidence="2 9">Amino-acid biosynthesis; L-tryptophan biosynthesis; L-tryptophan from chorismate: step 3/5.</text>
</comment>
<evidence type="ECO:0000256" key="9">
    <source>
        <dbReference type="HAMAP-Rule" id="MF_00135"/>
    </source>
</evidence>
<evidence type="ECO:0000256" key="8">
    <source>
        <dbReference type="ARBA" id="ARBA00023235"/>
    </source>
</evidence>
<organism evidence="11 12">
    <name type="scientific">Heliophilum fasciatum</name>
    <dbReference type="NCBI Taxonomy" id="35700"/>
    <lineage>
        <taxon>Bacteria</taxon>
        <taxon>Bacillati</taxon>
        <taxon>Bacillota</taxon>
        <taxon>Clostridia</taxon>
        <taxon>Eubacteriales</taxon>
        <taxon>Heliobacteriaceae</taxon>
        <taxon>Heliophilum</taxon>
    </lineage>
</organism>
<gene>
    <name evidence="9" type="primary">trpF</name>
    <name evidence="11" type="ORF">EDD73_11562</name>
</gene>
<dbReference type="InterPro" id="IPR013785">
    <property type="entry name" value="Aldolase_TIM"/>
</dbReference>
<keyword evidence="7 9" id="KW-0057">Aromatic amino acid biosynthesis</keyword>
<dbReference type="OrthoDB" id="9786954at2"/>
<dbReference type="CDD" id="cd00405">
    <property type="entry name" value="PRAI"/>
    <property type="match status" value="1"/>
</dbReference>
<dbReference type="EC" id="5.3.1.24" evidence="3 9"/>
<dbReference type="SUPFAM" id="SSF51366">
    <property type="entry name" value="Ribulose-phoshate binding barrel"/>
    <property type="match status" value="1"/>
</dbReference>
<dbReference type="PANTHER" id="PTHR42894:SF1">
    <property type="entry name" value="N-(5'-PHOSPHORIBOSYL)ANTHRANILATE ISOMERASE"/>
    <property type="match status" value="1"/>
</dbReference>
<dbReference type="Gene3D" id="3.20.20.70">
    <property type="entry name" value="Aldolase class I"/>
    <property type="match status" value="1"/>
</dbReference>
<evidence type="ECO:0000256" key="6">
    <source>
        <dbReference type="ARBA" id="ARBA00022822"/>
    </source>
</evidence>
<dbReference type="UniPathway" id="UPA00035">
    <property type="reaction ID" value="UER00042"/>
</dbReference>
<dbReference type="GO" id="GO:0004640">
    <property type="term" value="F:phosphoribosylanthranilate isomerase activity"/>
    <property type="evidence" value="ECO:0007669"/>
    <property type="project" value="UniProtKB-UniRule"/>
</dbReference>
<dbReference type="GO" id="GO:0000162">
    <property type="term" value="P:L-tryptophan biosynthetic process"/>
    <property type="evidence" value="ECO:0007669"/>
    <property type="project" value="UniProtKB-UniRule"/>
</dbReference>
<evidence type="ECO:0000259" key="10">
    <source>
        <dbReference type="Pfam" id="PF00697"/>
    </source>
</evidence>
<sequence length="233" mass="25497">MRGRPRVKICGIRSLVDAELAIKAGAQAIAFNFVPTSKRYIHPEKAREIIQVLPPYISVAGVFADEPRYSVEEIVSFCRLEVLQFHGHEDPEYCRRWSYRIIKAFRLRAEGATTVSVGALASWEELLREAGRYAEVCAFLLDTDVPGLGGAGRTFDWSLVQGDLPKPVIVGGGLTPDNVGAAIMALRPYAVDVASGVETNGQKDGAKMRAFVQAVDVAGELDDEDELDDASEW</sequence>
<dbReference type="PANTHER" id="PTHR42894">
    <property type="entry name" value="N-(5'-PHOSPHORIBOSYL)ANTHRANILATE ISOMERASE"/>
    <property type="match status" value="1"/>
</dbReference>
<reference evidence="11 12" key="1">
    <citation type="submission" date="2019-03" db="EMBL/GenBank/DDBJ databases">
        <title>Genomic Encyclopedia of Type Strains, Phase IV (KMG-IV): sequencing the most valuable type-strain genomes for metagenomic binning, comparative biology and taxonomic classification.</title>
        <authorList>
            <person name="Goeker M."/>
        </authorList>
    </citation>
    <scope>NUCLEOTIDE SEQUENCE [LARGE SCALE GENOMIC DNA]</scope>
    <source>
        <strain evidence="11 12">DSM 11170</strain>
    </source>
</reference>
<evidence type="ECO:0000313" key="11">
    <source>
        <dbReference type="EMBL" id="TCP63816.1"/>
    </source>
</evidence>
<dbReference type="RefSeq" id="WP_131919483.1">
    <property type="nucleotide sequence ID" value="NZ_JAOQNU010000014.1"/>
</dbReference>
<comment type="similarity">
    <text evidence="9">Belongs to the TrpF family.</text>
</comment>
<keyword evidence="6 9" id="KW-0822">Tryptophan biosynthesis</keyword>
<proteinExistence type="inferred from homology"/>
<keyword evidence="12" id="KW-1185">Reference proteome</keyword>
<evidence type="ECO:0000256" key="4">
    <source>
        <dbReference type="ARBA" id="ARBA00022272"/>
    </source>
</evidence>
<evidence type="ECO:0000256" key="1">
    <source>
        <dbReference type="ARBA" id="ARBA00001164"/>
    </source>
</evidence>
<comment type="catalytic activity">
    <reaction evidence="1 9">
        <text>N-(5-phospho-beta-D-ribosyl)anthranilate = 1-(2-carboxyphenylamino)-1-deoxy-D-ribulose 5-phosphate</text>
        <dbReference type="Rhea" id="RHEA:21540"/>
        <dbReference type="ChEBI" id="CHEBI:18277"/>
        <dbReference type="ChEBI" id="CHEBI:58613"/>
        <dbReference type="EC" id="5.3.1.24"/>
    </reaction>
</comment>
<evidence type="ECO:0000313" key="12">
    <source>
        <dbReference type="Proteomes" id="UP000294813"/>
    </source>
</evidence>
<protein>
    <recommendedName>
        <fullName evidence="4 9">N-(5'-phosphoribosyl)anthranilate isomerase</fullName>
        <shortName evidence="9">PRAI</shortName>
        <ecNumber evidence="3 9">5.3.1.24</ecNumber>
    </recommendedName>
</protein>
<evidence type="ECO:0000256" key="2">
    <source>
        <dbReference type="ARBA" id="ARBA00004664"/>
    </source>
</evidence>
<dbReference type="HAMAP" id="MF_00135">
    <property type="entry name" value="PRAI"/>
    <property type="match status" value="1"/>
</dbReference>
<dbReference type="AlphaFoldDB" id="A0A4V2SWW1"/>
<comment type="caution">
    <text evidence="11">The sequence shown here is derived from an EMBL/GenBank/DDBJ whole genome shotgun (WGS) entry which is preliminary data.</text>
</comment>
<dbReference type="InterPro" id="IPR001240">
    <property type="entry name" value="PRAI_dom"/>
</dbReference>
<evidence type="ECO:0000256" key="7">
    <source>
        <dbReference type="ARBA" id="ARBA00023141"/>
    </source>
</evidence>
<keyword evidence="5 9" id="KW-0028">Amino-acid biosynthesis</keyword>
<evidence type="ECO:0000256" key="5">
    <source>
        <dbReference type="ARBA" id="ARBA00022605"/>
    </source>
</evidence>
<dbReference type="EMBL" id="SLXT01000015">
    <property type="protein sequence ID" value="TCP63816.1"/>
    <property type="molecule type" value="Genomic_DNA"/>
</dbReference>
<keyword evidence="8 9" id="KW-0413">Isomerase</keyword>
<dbReference type="InterPro" id="IPR044643">
    <property type="entry name" value="TrpF_fam"/>
</dbReference>
<dbReference type="Proteomes" id="UP000294813">
    <property type="component" value="Unassembled WGS sequence"/>
</dbReference>
<evidence type="ECO:0000256" key="3">
    <source>
        <dbReference type="ARBA" id="ARBA00012572"/>
    </source>
</evidence>
<feature type="domain" description="N-(5'phosphoribosyl) anthranilate isomerase (PRAI)" evidence="10">
    <location>
        <begin position="7"/>
        <end position="214"/>
    </location>
</feature>
<accession>A0A4V2SWW1</accession>